<evidence type="ECO:0000313" key="2">
    <source>
        <dbReference type="Proteomes" id="UP000826195"/>
    </source>
</evidence>
<keyword evidence="2" id="KW-1185">Reference proteome</keyword>
<name>A0AAV7IPS5_COTGL</name>
<dbReference type="EMBL" id="JAHXZJ010000001">
    <property type="protein sequence ID" value="KAH0566793.1"/>
    <property type="molecule type" value="Genomic_DNA"/>
</dbReference>
<accession>A0AAV7IPS5</accession>
<dbReference type="AlphaFoldDB" id="A0AAV7IPS5"/>
<evidence type="ECO:0000313" key="1">
    <source>
        <dbReference type="EMBL" id="KAH0566793.1"/>
    </source>
</evidence>
<dbReference type="Proteomes" id="UP000826195">
    <property type="component" value="Unassembled WGS sequence"/>
</dbReference>
<gene>
    <name evidence="1" type="ORF">KQX54_004353</name>
</gene>
<comment type="caution">
    <text evidence="1">The sequence shown here is derived from an EMBL/GenBank/DDBJ whole genome shotgun (WGS) entry which is preliminary data.</text>
</comment>
<reference evidence="1 2" key="1">
    <citation type="journal article" date="2021" name="J. Hered.">
        <title>A chromosome-level genome assembly of the parasitoid wasp, Cotesia glomerata (Hymenoptera: Braconidae).</title>
        <authorList>
            <person name="Pinto B.J."/>
            <person name="Weis J.J."/>
            <person name="Gamble T."/>
            <person name="Ode P.J."/>
            <person name="Paul R."/>
            <person name="Zaspel J.M."/>
        </authorList>
    </citation>
    <scope>NUCLEOTIDE SEQUENCE [LARGE SCALE GENOMIC DNA]</scope>
    <source>
        <strain evidence="1">CgM1</strain>
    </source>
</reference>
<sequence>MRIRVCLGNMKLGRSEIEELTNSLVPASLQCTILCTISSIRYQQVSCGHERARVCLILYPLSYSSLGLCPLHPDLSFASGLLTQQNTS</sequence>
<proteinExistence type="predicted"/>
<organism evidence="1 2">
    <name type="scientific">Cotesia glomerata</name>
    <name type="common">Lepidopteran parasitic wasp</name>
    <name type="synonym">Apanteles glomeratus</name>
    <dbReference type="NCBI Taxonomy" id="32391"/>
    <lineage>
        <taxon>Eukaryota</taxon>
        <taxon>Metazoa</taxon>
        <taxon>Ecdysozoa</taxon>
        <taxon>Arthropoda</taxon>
        <taxon>Hexapoda</taxon>
        <taxon>Insecta</taxon>
        <taxon>Pterygota</taxon>
        <taxon>Neoptera</taxon>
        <taxon>Endopterygota</taxon>
        <taxon>Hymenoptera</taxon>
        <taxon>Apocrita</taxon>
        <taxon>Ichneumonoidea</taxon>
        <taxon>Braconidae</taxon>
        <taxon>Microgastrinae</taxon>
        <taxon>Cotesia</taxon>
    </lineage>
</organism>
<protein>
    <submittedName>
        <fullName evidence="1">Uncharacterized protein</fullName>
    </submittedName>
</protein>